<accession>A0A926IBQ1</accession>
<protein>
    <submittedName>
        <fullName evidence="1">Uncharacterized protein</fullName>
    </submittedName>
</protein>
<dbReference type="Gene3D" id="1.10.357.10">
    <property type="entry name" value="Tetracycline Repressor, domain 2"/>
    <property type="match status" value="1"/>
</dbReference>
<dbReference type="Proteomes" id="UP000660861">
    <property type="component" value="Unassembled WGS sequence"/>
</dbReference>
<comment type="caution">
    <text evidence="1">The sequence shown here is derived from an EMBL/GenBank/DDBJ whole genome shotgun (WGS) entry which is preliminary data.</text>
</comment>
<organism evidence="1 2">
    <name type="scientific">Zongyangia hominis</name>
    <dbReference type="NCBI Taxonomy" id="2763677"/>
    <lineage>
        <taxon>Bacteria</taxon>
        <taxon>Bacillati</taxon>
        <taxon>Bacillota</taxon>
        <taxon>Clostridia</taxon>
        <taxon>Eubacteriales</taxon>
        <taxon>Oscillospiraceae</taxon>
        <taxon>Zongyangia</taxon>
    </lineage>
</organism>
<sequence length="54" mass="6344">MNKFLALTEEKRLTILNAAFQCFGKFGYEKASMSILLYYAYRRKLSKKTANDKE</sequence>
<dbReference type="EMBL" id="JACRTC010000017">
    <property type="protein sequence ID" value="MBC8571471.1"/>
    <property type="molecule type" value="Genomic_DNA"/>
</dbReference>
<evidence type="ECO:0000313" key="2">
    <source>
        <dbReference type="Proteomes" id="UP000660861"/>
    </source>
</evidence>
<dbReference type="AlphaFoldDB" id="A0A926IBQ1"/>
<proteinExistence type="predicted"/>
<keyword evidence="2" id="KW-1185">Reference proteome</keyword>
<evidence type="ECO:0000313" key="1">
    <source>
        <dbReference type="EMBL" id="MBC8571471.1"/>
    </source>
</evidence>
<reference evidence="1" key="1">
    <citation type="submission" date="2020-08" db="EMBL/GenBank/DDBJ databases">
        <title>Genome public.</title>
        <authorList>
            <person name="Liu C."/>
            <person name="Sun Q."/>
        </authorList>
    </citation>
    <scope>NUCLEOTIDE SEQUENCE</scope>
    <source>
        <strain evidence="1">NSJ-54</strain>
    </source>
</reference>
<name>A0A926IBQ1_9FIRM</name>
<gene>
    <name evidence="1" type="ORF">H8709_11695</name>
</gene>